<proteinExistence type="predicted"/>
<keyword evidence="1" id="KW-0472">Membrane</keyword>
<dbReference type="EMBL" id="KZ613847">
    <property type="protein sequence ID" value="PMD56888.1"/>
    <property type="molecule type" value="Genomic_DNA"/>
</dbReference>
<evidence type="ECO:0000313" key="2">
    <source>
        <dbReference type="EMBL" id="PMD56888.1"/>
    </source>
</evidence>
<sequence length="63" mass="6984">MLSEPSPGHPHIVTTAEGQMVPTKALLYMGRLDVQWATRLLPFSPVVVLVIITWVIRVGPRAH</sequence>
<dbReference type="AlphaFoldDB" id="A0A2J6T1I6"/>
<accession>A0A2J6T1I6</accession>
<keyword evidence="1" id="KW-0812">Transmembrane</keyword>
<dbReference type="RefSeq" id="XP_024733792.1">
    <property type="nucleotide sequence ID" value="XM_024872394.1"/>
</dbReference>
<protein>
    <submittedName>
        <fullName evidence="2">Uncharacterized protein</fullName>
    </submittedName>
</protein>
<dbReference type="InParanoid" id="A0A2J6T1I6"/>
<dbReference type="GeneID" id="36580475"/>
<feature type="transmembrane region" description="Helical" evidence="1">
    <location>
        <begin position="36"/>
        <end position="56"/>
    </location>
</feature>
<organism evidence="2 3">
    <name type="scientific">Hyaloscypha bicolor E</name>
    <dbReference type="NCBI Taxonomy" id="1095630"/>
    <lineage>
        <taxon>Eukaryota</taxon>
        <taxon>Fungi</taxon>
        <taxon>Dikarya</taxon>
        <taxon>Ascomycota</taxon>
        <taxon>Pezizomycotina</taxon>
        <taxon>Leotiomycetes</taxon>
        <taxon>Helotiales</taxon>
        <taxon>Hyaloscyphaceae</taxon>
        <taxon>Hyaloscypha</taxon>
        <taxon>Hyaloscypha bicolor</taxon>
    </lineage>
</organism>
<keyword evidence="3" id="KW-1185">Reference proteome</keyword>
<evidence type="ECO:0000256" key="1">
    <source>
        <dbReference type="SAM" id="Phobius"/>
    </source>
</evidence>
<keyword evidence="1" id="KW-1133">Transmembrane helix</keyword>
<dbReference type="Proteomes" id="UP000235371">
    <property type="component" value="Unassembled WGS sequence"/>
</dbReference>
<gene>
    <name evidence="2" type="ORF">K444DRAFT_38650</name>
</gene>
<reference evidence="2 3" key="1">
    <citation type="submission" date="2016-04" db="EMBL/GenBank/DDBJ databases">
        <title>A degradative enzymes factory behind the ericoid mycorrhizal symbiosis.</title>
        <authorList>
            <consortium name="DOE Joint Genome Institute"/>
            <person name="Martino E."/>
            <person name="Morin E."/>
            <person name="Grelet G."/>
            <person name="Kuo A."/>
            <person name="Kohler A."/>
            <person name="Daghino S."/>
            <person name="Barry K."/>
            <person name="Choi C."/>
            <person name="Cichocki N."/>
            <person name="Clum A."/>
            <person name="Copeland A."/>
            <person name="Hainaut M."/>
            <person name="Haridas S."/>
            <person name="Labutti K."/>
            <person name="Lindquist E."/>
            <person name="Lipzen A."/>
            <person name="Khouja H.-R."/>
            <person name="Murat C."/>
            <person name="Ohm R."/>
            <person name="Olson A."/>
            <person name="Spatafora J."/>
            <person name="Veneault-Fourrey C."/>
            <person name="Henrissat B."/>
            <person name="Grigoriev I."/>
            <person name="Martin F."/>
            <person name="Perotto S."/>
        </authorList>
    </citation>
    <scope>NUCLEOTIDE SEQUENCE [LARGE SCALE GENOMIC DNA]</scope>
    <source>
        <strain evidence="2 3">E</strain>
    </source>
</reference>
<name>A0A2J6T1I6_9HELO</name>
<evidence type="ECO:0000313" key="3">
    <source>
        <dbReference type="Proteomes" id="UP000235371"/>
    </source>
</evidence>